<accession>A0A0D2ADA8</accession>
<dbReference type="STRING" id="253628.A0A0D2ADA8"/>
<protein>
    <recommendedName>
        <fullName evidence="9">Cytochrome P450</fullName>
    </recommendedName>
</protein>
<keyword evidence="6" id="KW-1133">Transmembrane helix</keyword>
<comment type="similarity">
    <text evidence="5">Belongs to the cytochrome P450 family.</text>
</comment>
<feature type="transmembrane region" description="Helical" evidence="6">
    <location>
        <begin position="6"/>
        <end position="26"/>
    </location>
</feature>
<evidence type="ECO:0000256" key="6">
    <source>
        <dbReference type="SAM" id="Phobius"/>
    </source>
</evidence>
<keyword evidence="6" id="KW-0472">Membrane</keyword>
<evidence type="ECO:0000256" key="1">
    <source>
        <dbReference type="ARBA" id="ARBA00001971"/>
    </source>
</evidence>
<dbReference type="InterPro" id="IPR050121">
    <property type="entry name" value="Cytochrome_P450_monoxygenase"/>
</dbReference>
<dbReference type="HOGENOM" id="CLU_020492_1_1_1"/>
<name>A0A0D2ADA8_9PEZI</name>
<dbReference type="InterPro" id="IPR036396">
    <property type="entry name" value="Cyt_P450_sf"/>
</dbReference>
<dbReference type="PANTHER" id="PTHR24305">
    <property type="entry name" value="CYTOCHROME P450"/>
    <property type="match status" value="1"/>
</dbReference>
<evidence type="ECO:0000256" key="5">
    <source>
        <dbReference type="RuleBase" id="RU000461"/>
    </source>
</evidence>
<keyword evidence="4 5" id="KW-0349">Heme</keyword>
<keyword evidence="8" id="KW-1185">Reference proteome</keyword>
<dbReference type="Gene3D" id="1.10.630.10">
    <property type="entry name" value="Cytochrome P450"/>
    <property type="match status" value="1"/>
</dbReference>
<dbReference type="Pfam" id="PF00067">
    <property type="entry name" value="p450"/>
    <property type="match status" value="1"/>
</dbReference>
<evidence type="ECO:0000256" key="4">
    <source>
        <dbReference type="PIRSR" id="PIRSR602401-1"/>
    </source>
</evidence>
<dbReference type="InParanoid" id="A0A0D2ADA8"/>
<proteinExistence type="inferred from homology"/>
<dbReference type="RefSeq" id="XP_016214299.1">
    <property type="nucleotide sequence ID" value="XM_016358097.1"/>
</dbReference>
<evidence type="ECO:0000313" key="8">
    <source>
        <dbReference type="Proteomes" id="UP000053259"/>
    </source>
</evidence>
<comment type="cofactor">
    <cofactor evidence="1 4">
        <name>heme</name>
        <dbReference type="ChEBI" id="CHEBI:30413"/>
    </cofactor>
</comment>
<dbReference type="VEuPathDB" id="FungiDB:PV09_04700"/>
<dbReference type="PROSITE" id="PS00086">
    <property type="entry name" value="CYTOCHROME_P450"/>
    <property type="match status" value="1"/>
</dbReference>
<dbReference type="InterPro" id="IPR002401">
    <property type="entry name" value="Cyt_P450_E_grp-I"/>
</dbReference>
<dbReference type="GeneID" id="27312673"/>
<dbReference type="OrthoDB" id="10029320at2759"/>
<sequence>MGLSSLAKLVLATSAALGLHLMYLVYRRRKFFRNLPCPPHSWILGHLGIMGEMSSKLPPNCHPQLLLTEIQRTYDLPPVFYMDLWPAADPMVLLTEVEDMNYVQVLKPLQQHPSSNDFLAPMVGRDVVAVVNGPTWKMLRNAMNPSFAPGHVKNLSGIIIEECLTFRSTLSKLARAGRPFDMEVKGAELIFDIIARIVFNFPLAAQKRGSQTLSDLRELVHLVEAGFSMNPLDRLRAWWRRGAVTQRLNSEVKAKILERYQMLREQKVVPSRKDPYSTLDLMLREQLMREEELKDLDLEFDRLLLSNIKGLLLGGHGTTNDTLCYCYMLLSKNPAVMAKLREEHTRVFAADFDQTVQMLQADPYKLNELEYTTAVIKETLRLFPVGFGVRAAPPGATITSRGRPLPIDNGLAIVPLWHHMHYSEAYFADPASFSPERFMDADTVGRATFRSFSRGPRGCAGQELAIDELRIILLMTVRDFDFEYHHMKPNERPRVKYTQLDTVFGDVVFQELGLEAKPRGGMVLKVHELKGGTSMKK</sequence>
<evidence type="ECO:0008006" key="9">
    <source>
        <dbReference type="Google" id="ProtNLM"/>
    </source>
</evidence>
<dbReference type="InterPro" id="IPR001128">
    <property type="entry name" value="Cyt_P450"/>
</dbReference>
<dbReference type="InterPro" id="IPR017972">
    <property type="entry name" value="Cyt_P450_CS"/>
</dbReference>
<gene>
    <name evidence="7" type="ORF">PV09_04700</name>
</gene>
<evidence type="ECO:0000256" key="3">
    <source>
        <dbReference type="ARBA" id="ARBA00023004"/>
    </source>
</evidence>
<dbReference type="EMBL" id="KN847541">
    <property type="protein sequence ID" value="KIW04430.1"/>
    <property type="molecule type" value="Genomic_DNA"/>
</dbReference>
<dbReference type="SUPFAM" id="SSF48264">
    <property type="entry name" value="Cytochrome P450"/>
    <property type="match status" value="1"/>
</dbReference>
<feature type="binding site" description="axial binding residue" evidence="4">
    <location>
        <position position="459"/>
    </location>
    <ligand>
        <name>heme</name>
        <dbReference type="ChEBI" id="CHEBI:30413"/>
    </ligand>
    <ligandPart>
        <name>Fe</name>
        <dbReference type="ChEBI" id="CHEBI:18248"/>
    </ligandPart>
</feature>
<evidence type="ECO:0000256" key="2">
    <source>
        <dbReference type="ARBA" id="ARBA00022723"/>
    </source>
</evidence>
<keyword evidence="2 4" id="KW-0479">Metal-binding</keyword>
<keyword evidence="5" id="KW-0560">Oxidoreductase</keyword>
<dbReference type="AlphaFoldDB" id="A0A0D2ADA8"/>
<keyword evidence="5" id="KW-0503">Monooxygenase</keyword>
<dbReference type="GO" id="GO:0016705">
    <property type="term" value="F:oxidoreductase activity, acting on paired donors, with incorporation or reduction of molecular oxygen"/>
    <property type="evidence" value="ECO:0007669"/>
    <property type="project" value="InterPro"/>
</dbReference>
<organism evidence="7 8">
    <name type="scientific">Verruconis gallopava</name>
    <dbReference type="NCBI Taxonomy" id="253628"/>
    <lineage>
        <taxon>Eukaryota</taxon>
        <taxon>Fungi</taxon>
        <taxon>Dikarya</taxon>
        <taxon>Ascomycota</taxon>
        <taxon>Pezizomycotina</taxon>
        <taxon>Dothideomycetes</taxon>
        <taxon>Pleosporomycetidae</taxon>
        <taxon>Venturiales</taxon>
        <taxon>Sympoventuriaceae</taxon>
        <taxon>Verruconis</taxon>
    </lineage>
</organism>
<dbReference type="GO" id="GO:0005506">
    <property type="term" value="F:iron ion binding"/>
    <property type="evidence" value="ECO:0007669"/>
    <property type="project" value="InterPro"/>
</dbReference>
<dbReference type="PRINTS" id="PR00463">
    <property type="entry name" value="EP450I"/>
</dbReference>
<reference evidence="7 8" key="1">
    <citation type="submission" date="2015-01" db="EMBL/GenBank/DDBJ databases">
        <title>The Genome Sequence of Ochroconis gallopava CBS43764.</title>
        <authorList>
            <consortium name="The Broad Institute Genomics Platform"/>
            <person name="Cuomo C."/>
            <person name="de Hoog S."/>
            <person name="Gorbushina A."/>
            <person name="Stielow B."/>
            <person name="Teixiera M."/>
            <person name="Abouelleil A."/>
            <person name="Chapman S.B."/>
            <person name="Priest M."/>
            <person name="Young S.K."/>
            <person name="Wortman J."/>
            <person name="Nusbaum C."/>
            <person name="Birren B."/>
        </authorList>
    </citation>
    <scope>NUCLEOTIDE SEQUENCE [LARGE SCALE GENOMIC DNA]</scope>
    <source>
        <strain evidence="7 8">CBS 43764</strain>
    </source>
</reference>
<keyword evidence="6" id="KW-0812">Transmembrane</keyword>
<dbReference type="PRINTS" id="PR00385">
    <property type="entry name" value="P450"/>
</dbReference>
<evidence type="ECO:0000313" key="7">
    <source>
        <dbReference type="EMBL" id="KIW04430.1"/>
    </source>
</evidence>
<dbReference type="GO" id="GO:0020037">
    <property type="term" value="F:heme binding"/>
    <property type="evidence" value="ECO:0007669"/>
    <property type="project" value="InterPro"/>
</dbReference>
<dbReference type="GO" id="GO:0004497">
    <property type="term" value="F:monooxygenase activity"/>
    <property type="evidence" value="ECO:0007669"/>
    <property type="project" value="UniProtKB-KW"/>
</dbReference>
<keyword evidence="3 4" id="KW-0408">Iron</keyword>
<dbReference type="PANTHER" id="PTHR24305:SF222">
    <property type="entry name" value="CYTOCHROME P450 MONOOXYGENASE STCS"/>
    <property type="match status" value="1"/>
</dbReference>
<dbReference type="Proteomes" id="UP000053259">
    <property type="component" value="Unassembled WGS sequence"/>
</dbReference>